<protein>
    <submittedName>
        <fullName evidence="5">AraC family transcriptional regulator</fullName>
    </submittedName>
</protein>
<evidence type="ECO:0000256" key="1">
    <source>
        <dbReference type="ARBA" id="ARBA00023015"/>
    </source>
</evidence>
<sequence>MSKALLSFDDKALLLSATALDMILLCQRRGFALDTLLKGSKLFEQDLRKATTKISPQQYLQLVGNCQKALPGPELAYLTAQSWLHHNHSPLLLMLRYSANLQQALLSFYRYRSQLLPLLYLRLQRLQGQLRLVVRPSFALDKQQSFVEQVLFHYLLGLIKQQLGTTAGLSLTTTVVDQHCNWLMQHHWQLQPGHALQSSLILPSALLKPPFAEANPQLWQQQHNWCLYLQQSVPDKTSFTEQLEQWLFANLRHAPSQEAAAQHWGLSLSSFKRLLAQHHTSYQQLQDQVKACAAQHALLQQGMSNKELASRLGYSDEHNFRRAFKRWTGLLPSQLRS</sequence>
<dbReference type="PROSITE" id="PS01124">
    <property type="entry name" value="HTH_ARAC_FAMILY_2"/>
    <property type="match status" value="1"/>
</dbReference>
<reference evidence="5 6" key="1">
    <citation type="submission" date="2018-11" db="EMBL/GenBank/DDBJ databases">
        <title>Draft genome analysis of Rheinheimera mesophila isolated from an industrial waste site.</title>
        <authorList>
            <person name="Yu Q."/>
            <person name="Qi Y."/>
            <person name="Zhang H."/>
            <person name="Lu Y."/>
            <person name="Pu J."/>
        </authorList>
    </citation>
    <scope>NUCLEOTIDE SEQUENCE [LARGE SCALE GENOMIC DNA]</scope>
    <source>
        <strain evidence="5 6">IITR13</strain>
    </source>
</reference>
<dbReference type="Pfam" id="PF12625">
    <property type="entry name" value="Arabinose_bd"/>
    <property type="match status" value="1"/>
</dbReference>
<dbReference type="Pfam" id="PF12833">
    <property type="entry name" value="HTH_18"/>
    <property type="match status" value="1"/>
</dbReference>
<evidence type="ECO:0000259" key="4">
    <source>
        <dbReference type="PROSITE" id="PS01124"/>
    </source>
</evidence>
<dbReference type="RefSeq" id="WP_046518543.1">
    <property type="nucleotide sequence ID" value="NZ_LAVS01000002.1"/>
</dbReference>
<feature type="domain" description="HTH araC/xylS-type" evidence="4">
    <location>
        <begin position="241"/>
        <end position="337"/>
    </location>
</feature>
<proteinExistence type="predicted"/>
<dbReference type="SMART" id="SM00342">
    <property type="entry name" value="HTH_ARAC"/>
    <property type="match status" value="1"/>
</dbReference>
<evidence type="ECO:0000313" key="5">
    <source>
        <dbReference type="EMBL" id="RRJ19459.1"/>
    </source>
</evidence>
<comment type="caution">
    <text evidence="5">The sequence shown here is derived from an EMBL/GenBank/DDBJ whole genome shotgun (WGS) entry which is preliminary data.</text>
</comment>
<dbReference type="InterPro" id="IPR032687">
    <property type="entry name" value="AraC-type_N"/>
</dbReference>
<evidence type="ECO:0000313" key="6">
    <source>
        <dbReference type="Proteomes" id="UP000276260"/>
    </source>
</evidence>
<dbReference type="InterPro" id="IPR009057">
    <property type="entry name" value="Homeodomain-like_sf"/>
</dbReference>
<keyword evidence="2" id="KW-0238">DNA-binding</keyword>
<dbReference type="InterPro" id="IPR018060">
    <property type="entry name" value="HTH_AraC"/>
</dbReference>
<accession>A0A3P3QG38</accession>
<dbReference type="AlphaFoldDB" id="A0A3P3QG38"/>
<keyword evidence="6" id="KW-1185">Reference proteome</keyword>
<dbReference type="PANTHER" id="PTHR47894:SF1">
    <property type="entry name" value="HTH-TYPE TRANSCRIPTIONAL REGULATOR VQSM"/>
    <property type="match status" value="1"/>
</dbReference>
<name>A0A3P3QG38_9GAMM</name>
<dbReference type="Proteomes" id="UP000276260">
    <property type="component" value="Unassembled WGS sequence"/>
</dbReference>
<dbReference type="EMBL" id="RRCF01000004">
    <property type="protein sequence ID" value="RRJ19459.1"/>
    <property type="molecule type" value="Genomic_DNA"/>
</dbReference>
<dbReference type="Gene3D" id="1.10.10.60">
    <property type="entry name" value="Homeodomain-like"/>
    <property type="match status" value="1"/>
</dbReference>
<dbReference type="GO" id="GO:0005829">
    <property type="term" value="C:cytosol"/>
    <property type="evidence" value="ECO:0007669"/>
    <property type="project" value="TreeGrafter"/>
</dbReference>
<evidence type="ECO:0000256" key="3">
    <source>
        <dbReference type="ARBA" id="ARBA00023163"/>
    </source>
</evidence>
<dbReference type="OrthoDB" id="5582699at2"/>
<dbReference type="SUPFAM" id="SSF46689">
    <property type="entry name" value="Homeodomain-like"/>
    <property type="match status" value="1"/>
</dbReference>
<dbReference type="GO" id="GO:0003700">
    <property type="term" value="F:DNA-binding transcription factor activity"/>
    <property type="evidence" value="ECO:0007669"/>
    <property type="project" value="InterPro"/>
</dbReference>
<keyword evidence="1" id="KW-0805">Transcription regulation</keyword>
<gene>
    <name evidence="5" type="ORF">EIK76_13450</name>
</gene>
<keyword evidence="3" id="KW-0804">Transcription</keyword>
<dbReference type="PANTHER" id="PTHR47894">
    <property type="entry name" value="HTH-TYPE TRANSCRIPTIONAL REGULATOR GADX"/>
    <property type="match status" value="1"/>
</dbReference>
<organism evidence="5 6">
    <name type="scientific">Rheinheimera mesophila</name>
    <dbReference type="NCBI Taxonomy" id="1547515"/>
    <lineage>
        <taxon>Bacteria</taxon>
        <taxon>Pseudomonadati</taxon>
        <taxon>Pseudomonadota</taxon>
        <taxon>Gammaproteobacteria</taxon>
        <taxon>Chromatiales</taxon>
        <taxon>Chromatiaceae</taxon>
        <taxon>Rheinheimera</taxon>
    </lineage>
</organism>
<dbReference type="GO" id="GO:0000976">
    <property type="term" value="F:transcription cis-regulatory region binding"/>
    <property type="evidence" value="ECO:0007669"/>
    <property type="project" value="TreeGrafter"/>
</dbReference>
<evidence type="ECO:0000256" key="2">
    <source>
        <dbReference type="ARBA" id="ARBA00023125"/>
    </source>
</evidence>